<evidence type="ECO:0008006" key="6">
    <source>
        <dbReference type="Google" id="ProtNLM"/>
    </source>
</evidence>
<evidence type="ECO:0000256" key="4">
    <source>
        <dbReference type="SAM" id="Phobius"/>
    </source>
</evidence>
<sequence length="252" mass="26245">MTEPTAGEEATVDDTETAATVEAKADDAVPADPSPAPRQWSKSRGLWVAVVLVVLVLGGGAFGFIKYRQVSDQLAQLRQSEADRAAAAQLARDYAMKSLTYSFEDPDAFFHAVEDGVSQQLKDKYVNATDLLKAVMLQAQVSSTGEVLATDPVLQPDGSYEVVVSAHQTTRNLQNPTPKVSIILLRVTVNNVGNAWQVTDIGPKTGTKAPEEQQIPGAGAPVAPPAPGAPPGPAPGAGPAPAPAPAKPAPRP</sequence>
<feature type="region of interest" description="Disordered" evidence="3">
    <location>
        <begin position="1"/>
        <end position="40"/>
    </location>
</feature>
<keyword evidence="4" id="KW-1133">Transmembrane helix</keyword>
<proteinExistence type="predicted"/>
<name>A0A1Y5PET1_9MYCO</name>
<organism evidence="5">
    <name type="scientific">uncultured Mycobacterium sp</name>
    <dbReference type="NCBI Taxonomy" id="171292"/>
    <lineage>
        <taxon>Bacteria</taxon>
        <taxon>Bacillati</taxon>
        <taxon>Actinomycetota</taxon>
        <taxon>Actinomycetes</taxon>
        <taxon>Mycobacteriales</taxon>
        <taxon>Mycobacteriaceae</taxon>
        <taxon>Mycobacterium</taxon>
        <taxon>environmental samples</taxon>
    </lineage>
</organism>
<dbReference type="AlphaFoldDB" id="A0A1Y5PET1"/>
<dbReference type="GO" id="GO:0016020">
    <property type="term" value="C:membrane"/>
    <property type="evidence" value="ECO:0007669"/>
    <property type="project" value="UniProtKB-SubCell"/>
</dbReference>
<evidence type="ECO:0000256" key="1">
    <source>
        <dbReference type="ARBA" id="ARBA00004370"/>
    </source>
</evidence>
<dbReference type="PANTHER" id="PTHR37042:SF4">
    <property type="entry name" value="OUTER MEMBRANE PROTEIN RV1973"/>
    <property type="match status" value="1"/>
</dbReference>
<accession>A0A1Y5PET1</accession>
<dbReference type="PANTHER" id="PTHR37042">
    <property type="entry name" value="OUTER MEMBRANE PROTEIN RV1973"/>
    <property type="match status" value="1"/>
</dbReference>
<protein>
    <recommendedName>
        <fullName evidence="6">Mce-associated membrane protein</fullName>
    </recommendedName>
</protein>
<keyword evidence="4" id="KW-0812">Transmembrane</keyword>
<feature type="transmembrane region" description="Helical" evidence="4">
    <location>
        <begin position="45"/>
        <end position="65"/>
    </location>
</feature>
<feature type="region of interest" description="Disordered" evidence="3">
    <location>
        <begin position="200"/>
        <end position="252"/>
    </location>
</feature>
<dbReference type="EMBL" id="FLQS01000034">
    <property type="protein sequence ID" value="SBS77217.1"/>
    <property type="molecule type" value="Genomic_DNA"/>
</dbReference>
<comment type="subcellular location">
    <subcellularLocation>
        <location evidence="1">Membrane</location>
    </subcellularLocation>
</comment>
<gene>
    <name evidence="5" type="ORF">MHPYR_40219</name>
</gene>
<keyword evidence="2 4" id="KW-0472">Membrane</keyword>
<reference evidence="5" key="1">
    <citation type="submission" date="2016-03" db="EMBL/GenBank/DDBJ databases">
        <authorList>
            <person name="Ploux O."/>
        </authorList>
    </citation>
    <scope>NUCLEOTIDE SEQUENCE</scope>
    <source>
        <strain evidence="5">UC10</strain>
    </source>
</reference>
<evidence type="ECO:0000313" key="5">
    <source>
        <dbReference type="EMBL" id="SBS77217.1"/>
    </source>
</evidence>
<feature type="compositionally biased region" description="Pro residues" evidence="3">
    <location>
        <begin position="222"/>
        <end position="252"/>
    </location>
</feature>
<evidence type="ECO:0000256" key="2">
    <source>
        <dbReference type="ARBA" id="ARBA00023136"/>
    </source>
</evidence>
<evidence type="ECO:0000256" key="3">
    <source>
        <dbReference type="SAM" id="MobiDB-lite"/>
    </source>
</evidence>